<dbReference type="Proteomes" id="UP001357485">
    <property type="component" value="Unassembled WGS sequence"/>
</dbReference>
<feature type="region of interest" description="Disordered" evidence="1">
    <location>
        <begin position="183"/>
        <end position="211"/>
    </location>
</feature>
<name>A0ABR0LQ16_9PEZI</name>
<organism evidence="2 3">
    <name type="scientific">Cryomyces antarcticus</name>
    <dbReference type="NCBI Taxonomy" id="329879"/>
    <lineage>
        <taxon>Eukaryota</taxon>
        <taxon>Fungi</taxon>
        <taxon>Dikarya</taxon>
        <taxon>Ascomycota</taxon>
        <taxon>Pezizomycotina</taxon>
        <taxon>Dothideomycetes</taxon>
        <taxon>Dothideomycetes incertae sedis</taxon>
        <taxon>Cryomyces</taxon>
    </lineage>
</organism>
<comment type="caution">
    <text evidence="2">The sequence shown here is derived from an EMBL/GenBank/DDBJ whole genome shotgun (WGS) entry which is preliminary data.</text>
</comment>
<evidence type="ECO:0000313" key="3">
    <source>
        <dbReference type="Proteomes" id="UP001357485"/>
    </source>
</evidence>
<accession>A0ABR0LQ16</accession>
<feature type="compositionally biased region" description="Acidic residues" evidence="1">
    <location>
        <begin position="294"/>
        <end position="312"/>
    </location>
</feature>
<keyword evidence="3" id="KW-1185">Reference proteome</keyword>
<feature type="region of interest" description="Disordered" evidence="1">
    <location>
        <begin position="1"/>
        <end position="21"/>
    </location>
</feature>
<reference evidence="2 3" key="1">
    <citation type="submission" date="2023-08" db="EMBL/GenBank/DDBJ databases">
        <title>Black Yeasts Isolated from many extreme environments.</title>
        <authorList>
            <person name="Coleine C."/>
            <person name="Stajich J.E."/>
            <person name="Selbmann L."/>
        </authorList>
    </citation>
    <scope>NUCLEOTIDE SEQUENCE [LARGE SCALE GENOMIC DNA]</scope>
    <source>
        <strain evidence="2 3">CCFEE 536</strain>
    </source>
</reference>
<evidence type="ECO:0000313" key="2">
    <source>
        <dbReference type="EMBL" id="KAK5201713.1"/>
    </source>
</evidence>
<proteinExistence type="predicted"/>
<dbReference type="EMBL" id="JAVRRA010016517">
    <property type="protein sequence ID" value="KAK5201713.1"/>
    <property type="molecule type" value="Genomic_DNA"/>
</dbReference>
<gene>
    <name evidence="2" type="ORF">LTR16_001731</name>
</gene>
<protein>
    <submittedName>
        <fullName evidence="2">Uncharacterized protein</fullName>
    </submittedName>
</protein>
<feature type="region of interest" description="Disordered" evidence="1">
    <location>
        <begin position="284"/>
        <end position="312"/>
    </location>
</feature>
<sequence length="312" mass="32603">MAPTNAQQARLDGATSRGASNSNPCLSCLRRWAKGAGLGPGEVLPCRFPPSDVPALPAGPRCFACEKKGTNRCEQVPPAVAAAAQADWDSVVAESAGLNVDVVVDASTRRSAAAAANAVLIAYGAQQLVAQQHTGCATILEAPVPAAVPAPARPRGGKTAPSVPGLAEGDVLYQFSIPVPFRGGKRAASPSSNEGERKRRSKRPMGEGLGRAELDASLDRCRRMVVQDVSSLLQDAWAAADERHDRMIAALGLVRDDIVRDVVRRVTADLGDIVKKATRASLKKKSVVAKQEEEGADADADADADTDAEGER</sequence>
<evidence type="ECO:0000256" key="1">
    <source>
        <dbReference type="SAM" id="MobiDB-lite"/>
    </source>
</evidence>